<protein>
    <submittedName>
        <fullName evidence="1">Uncharacterized protein</fullName>
    </submittedName>
</protein>
<dbReference type="EMBL" id="JADNRY010000002">
    <property type="protein sequence ID" value="KAF9078148.1"/>
    <property type="molecule type" value="Genomic_DNA"/>
</dbReference>
<evidence type="ECO:0000313" key="2">
    <source>
        <dbReference type="Proteomes" id="UP000772434"/>
    </source>
</evidence>
<feature type="non-terminal residue" evidence="1">
    <location>
        <position position="1"/>
    </location>
</feature>
<dbReference type="AlphaFoldDB" id="A0A9P5QBB8"/>
<dbReference type="OrthoDB" id="3070764at2759"/>
<reference evidence="1" key="1">
    <citation type="submission" date="2020-11" db="EMBL/GenBank/DDBJ databases">
        <authorList>
            <consortium name="DOE Joint Genome Institute"/>
            <person name="Ahrendt S."/>
            <person name="Riley R."/>
            <person name="Andreopoulos W."/>
            <person name="Labutti K."/>
            <person name="Pangilinan J."/>
            <person name="Ruiz-Duenas F.J."/>
            <person name="Barrasa J.M."/>
            <person name="Sanchez-Garcia M."/>
            <person name="Camarero S."/>
            <person name="Miyauchi S."/>
            <person name="Serrano A."/>
            <person name="Linde D."/>
            <person name="Babiker R."/>
            <person name="Drula E."/>
            <person name="Ayuso-Fernandez I."/>
            <person name="Pacheco R."/>
            <person name="Padilla G."/>
            <person name="Ferreira P."/>
            <person name="Barriuso J."/>
            <person name="Kellner H."/>
            <person name="Castanera R."/>
            <person name="Alfaro M."/>
            <person name="Ramirez L."/>
            <person name="Pisabarro A.G."/>
            <person name="Kuo A."/>
            <person name="Tritt A."/>
            <person name="Lipzen A."/>
            <person name="He G."/>
            <person name="Yan M."/>
            <person name="Ng V."/>
            <person name="Cullen D."/>
            <person name="Martin F."/>
            <person name="Rosso M.-N."/>
            <person name="Henrissat B."/>
            <person name="Hibbett D."/>
            <person name="Martinez A.T."/>
            <person name="Grigoriev I.V."/>
        </authorList>
    </citation>
    <scope>NUCLEOTIDE SEQUENCE</scope>
    <source>
        <strain evidence="1">AH 40177</strain>
    </source>
</reference>
<organism evidence="1 2">
    <name type="scientific">Rhodocollybia butyracea</name>
    <dbReference type="NCBI Taxonomy" id="206335"/>
    <lineage>
        <taxon>Eukaryota</taxon>
        <taxon>Fungi</taxon>
        <taxon>Dikarya</taxon>
        <taxon>Basidiomycota</taxon>
        <taxon>Agaricomycotina</taxon>
        <taxon>Agaricomycetes</taxon>
        <taxon>Agaricomycetidae</taxon>
        <taxon>Agaricales</taxon>
        <taxon>Marasmiineae</taxon>
        <taxon>Omphalotaceae</taxon>
        <taxon>Rhodocollybia</taxon>
    </lineage>
</organism>
<name>A0A9P5QBB8_9AGAR</name>
<gene>
    <name evidence="1" type="ORF">BDP27DRAFT_1207865</name>
</gene>
<sequence length="73" mass="7989">DSELYSRLLLPKKRGYPLWHPTPNDNLPDEHRTTGISIGDVGYLDGNGSFNHIFNVCCPEGHPVNAAGVPNGF</sequence>
<proteinExistence type="predicted"/>
<dbReference type="Proteomes" id="UP000772434">
    <property type="component" value="Unassembled WGS sequence"/>
</dbReference>
<accession>A0A9P5QBB8</accession>
<evidence type="ECO:0000313" key="1">
    <source>
        <dbReference type="EMBL" id="KAF9078148.1"/>
    </source>
</evidence>
<keyword evidence="2" id="KW-1185">Reference proteome</keyword>
<comment type="caution">
    <text evidence="1">The sequence shown here is derived from an EMBL/GenBank/DDBJ whole genome shotgun (WGS) entry which is preliminary data.</text>
</comment>